<proteinExistence type="inferred from homology"/>
<dbReference type="GO" id="GO:0003677">
    <property type="term" value="F:DNA binding"/>
    <property type="evidence" value="ECO:0007669"/>
    <property type="project" value="InterPro"/>
</dbReference>
<keyword evidence="1" id="KW-0540">Nuclease</keyword>
<dbReference type="EMBL" id="CP001619">
    <property type="protein sequence ID" value="ACT92959.1"/>
    <property type="molecule type" value="Genomic_DNA"/>
</dbReference>
<name>C6VTL6_DYAFD</name>
<dbReference type="eggNOG" id="COG2337">
    <property type="taxonomic scope" value="Bacteria"/>
</dbReference>
<gene>
    <name evidence="2" type="ordered locus">Dfer_1718</name>
</gene>
<dbReference type="GO" id="GO:0006402">
    <property type="term" value="P:mRNA catabolic process"/>
    <property type="evidence" value="ECO:0007669"/>
    <property type="project" value="TreeGrafter"/>
</dbReference>
<sequence length="118" mass="13283">MIIRRWSIHRADLDPVVGSEQGKSRPVLVISEDTINNLLSVVNVIPITSRKPGRRIYPNEVLIPANNFGLSNESIILCHQIRTLDKQRLSTHYGSVNDPEKQIEILDALCFQLGIEKG</sequence>
<dbReference type="PANTHER" id="PTHR33988">
    <property type="entry name" value="ENDORIBONUCLEASE MAZF-RELATED"/>
    <property type="match status" value="1"/>
</dbReference>
<dbReference type="KEGG" id="dfe:Dfer_1718"/>
<keyword evidence="1" id="KW-0255">Endonuclease</keyword>
<organism evidence="2 3">
    <name type="scientific">Dyadobacter fermentans (strain ATCC 700827 / DSM 18053 / CIP 107007 / KCTC 52180 / NS114)</name>
    <dbReference type="NCBI Taxonomy" id="471854"/>
    <lineage>
        <taxon>Bacteria</taxon>
        <taxon>Pseudomonadati</taxon>
        <taxon>Bacteroidota</taxon>
        <taxon>Cytophagia</taxon>
        <taxon>Cytophagales</taxon>
        <taxon>Spirosomataceae</taxon>
        <taxon>Dyadobacter</taxon>
    </lineage>
</organism>
<dbReference type="AlphaFoldDB" id="C6VTL6"/>
<keyword evidence="3" id="KW-1185">Reference proteome</keyword>
<evidence type="ECO:0000313" key="2">
    <source>
        <dbReference type="EMBL" id="ACT92959.1"/>
    </source>
</evidence>
<dbReference type="EC" id="3.1.-.-" evidence="1"/>
<dbReference type="GO" id="GO:0004521">
    <property type="term" value="F:RNA endonuclease activity"/>
    <property type="evidence" value="ECO:0007669"/>
    <property type="project" value="TreeGrafter"/>
</dbReference>
<comment type="function">
    <text evidence="1">Toxic component of a type II toxin-antitoxin (TA) system.</text>
</comment>
<dbReference type="HOGENOM" id="CLU_121823_1_0_10"/>
<dbReference type="STRING" id="471854.Dfer_1718"/>
<dbReference type="PIRSF" id="PIRSF033490">
    <property type="entry name" value="MazF"/>
    <property type="match status" value="1"/>
</dbReference>
<dbReference type="SUPFAM" id="SSF50118">
    <property type="entry name" value="Cell growth inhibitor/plasmid maintenance toxic component"/>
    <property type="match status" value="1"/>
</dbReference>
<dbReference type="Proteomes" id="UP000002011">
    <property type="component" value="Chromosome"/>
</dbReference>
<evidence type="ECO:0000313" key="3">
    <source>
        <dbReference type="Proteomes" id="UP000002011"/>
    </source>
</evidence>
<dbReference type="GO" id="GO:0016075">
    <property type="term" value="P:rRNA catabolic process"/>
    <property type="evidence" value="ECO:0007669"/>
    <property type="project" value="TreeGrafter"/>
</dbReference>
<accession>C6VTL6</accession>
<dbReference type="Gene3D" id="2.30.30.110">
    <property type="match status" value="1"/>
</dbReference>
<dbReference type="Pfam" id="PF02452">
    <property type="entry name" value="PemK_toxin"/>
    <property type="match status" value="1"/>
</dbReference>
<dbReference type="InterPro" id="IPR003477">
    <property type="entry name" value="PemK-like"/>
</dbReference>
<dbReference type="RefSeq" id="WP_015811213.1">
    <property type="nucleotide sequence ID" value="NC_013037.1"/>
</dbReference>
<dbReference type="InterPro" id="IPR011067">
    <property type="entry name" value="Plasmid_toxin/cell-grow_inhib"/>
</dbReference>
<reference evidence="2 3" key="1">
    <citation type="journal article" date="2009" name="Stand. Genomic Sci.">
        <title>Complete genome sequence of Dyadobacter fermentans type strain (NS114).</title>
        <authorList>
            <person name="Lang E."/>
            <person name="Lapidus A."/>
            <person name="Chertkov O."/>
            <person name="Brettin T."/>
            <person name="Detter J.C."/>
            <person name="Han C."/>
            <person name="Copeland A."/>
            <person name="Glavina Del Rio T."/>
            <person name="Nolan M."/>
            <person name="Chen F."/>
            <person name="Lucas S."/>
            <person name="Tice H."/>
            <person name="Cheng J.F."/>
            <person name="Land M."/>
            <person name="Hauser L."/>
            <person name="Chang Y.J."/>
            <person name="Jeffries C.D."/>
            <person name="Kopitz M."/>
            <person name="Bruce D."/>
            <person name="Goodwin L."/>
            <person name="Pitluck S."/>
            <person name="Ovchinnikova G."/>
            <person name="Pati A."/>
            <person name="Ivanova N."/>
            <person name="Mavrommatis K."/>
            <person name="Chen A."/>
            <person name="Palaniappan K."/>
            <person name="Chain P."/>
            <person name="Bristow J."/>
            <person name="Eisen J.A."/>
            <person name="Markowitz V."/>
            <person name="Hugenholtz P."/>
            <person name="Goker M."/>
            <person name="Rohde M."/>
            <person name="Kyrpides N.C."/>
            <person name="Klenk H.P."/>
        </authorList>
    </citation>
    <scope>NUCLEOTIDE SEQUENCE [LARGE SCALE GENOMIC DNA]</scope>
    <source>
        <strain evidence="3">ATCC 700827 / DSM 18053 / CIP 107007 / KCTC 52180 / NS114</strain>
    </source>
</reference>
<keyword evidence="1" id="KW-0378">Hydrolase</keyword>
<evidence type="ECO:0000256" key="1">
    <source>
        <dbReference type="PIRNR" id="PIRNR033490"/>
    </source>
</evidence>
<dbReference type="GO" id="GO:0016787">
    <property type="term" value="F:hydrolase activity"/>
    <property type="evidence" value="ECO:0007669"/>
    <property type="project" value="UniProtKB-KW"/>
</dbReference>
<protein>
    <recommendedName>
        <fullName evidence="1">mRNA interferase</fullName>
        <ecNumber evidence="1">3.1.-.-</ecNumber>
    </recommendedName>
</protein>
<comment type="similarity">
    <text evidence="1">Belongs to the PemK/MazF family.</text>
</comment>